<proteinExistence type="predicted"/>
<dbReference type="PROSITE" id="PS51257">
    <property type="entry name" value="PROKAR_LIPOPROTEIN"/>
    <property type="match status" value="1"/>
</dbReference>
<reference evidence="4" key="1">
    <citation type="journal article" date="2019" name="Int. J. Syst. Evol. Microbiol.">
        <title>The Global Catalogue of Microorganisms (GCM) 10K type strain sequencing project: providing services to taxonomists for standard genome sequencing and annotation.</title>
        <authorList>
            <consortium name="The Broad Institute Genomics Platform"/>
            <consortium name="The Broad Institute Genome Sequencing Center for Infectious Disease"/>
            <person name="Wu L."/>
            <person name="Ma J."/>
        </authorList>
    </citation>
    <scope>NUCLEOTIDE SEQUENCE [LARGE SCALE GENOMIC DNA]</scope>
    <source>
        <strain evidence="4">KCTC 42107</strain>
    </source>
</reference>
<dbReference type="Proteomes" id="UP001597480">
    <property type="component" value="Unassembled WGS sequence"/>
</dbReference>
<keyword evidence="4" id="KW-1185">Reference proteome</keyword>
<dbReference type="Gene3D" id="2.40.360.20">
    <property type="match status" value="1"/>
</dbReference>
<dbReference type="EMBL" id="JBHUMD010000028">
    <property type="protein sequence ID" value="MFD2603353.1"/>
    <property type="molecule type" value="Genomic_DNA"/>
</dbReference>
<keyword evidence="2" id="KW-0732">Signal</keyword>
<organism evidence="3 4">
    <name type="scientific">Flavobacterium suzhouense</name>
    <dbReference type="NCBI Taxonomy" id="1529638"/>
    <lineage>
        <taxon>Bacteria</taxon>
        <taxon>Pseudomonadati</taxon>
        <taxon>Bacteroidota</taxon>
        <taxon>Flavobacteriia</taxon>
        <taxon>Flavobacteriales</taxon>
        <taxon>Flavobacteriaceae</taxon>
        <taxon>Flavobacterium</taxon>
    </lineage>
</organism>
<evidence type="ECO:0008006" key="5">
    <source>
        <dbReference type="Google" id="ProtNLM"/>
    </source>
</evidence>
<feature type="signal peptide" evidence="2">
    <location>
        <begin position="1"/>
        <end position="22"/>
    </location>
</feature>
<name>A0ABW5NZ55_9FLAO</name>
<evidence type="ECO:0000256" key="1">
    <source>
        <dbReference type="SAM" id="MobiDB-lite"/>
    </source>
</evidence>
<accession>A0ABW5NZ55</accession>
<feature type="compositionally biased region" description="Low complexity" evidence="1">
    <location>
        <begin position="34"/>
        <end position="54"/>
    </location>
</feature>
<protein>
    <recommendedName>
        <fullName evidence="5">YceI-like domain-containing protein</fullName>
    </recommendedName>
</protein>
<comment type="caution">
    <text evidence="3">The sequence shown here is derived from an EMBL/GenBank/DDBJ whole genome shotgun (WGS) entry which is preliminary data.</text>
</comment>
<gene>
    <name evidence="3" type="ORF">ACFSR3_14920</name>
</gene>
<feature type="chain" id="PRO_5045300923" description="YceI-like domain-containing protein" evidence="2">
    <location>
        <begin position="23"/>
        <end position="264"/>
    </location>
</feature>
<evidence type="ECO:0000313" key="3">
    <source>
        <dbReference type="EMBL" id="MFD2603353.1"/>
    </source>
</evidence>
<dbReference type="RefSeq" id="WP_379822097.1">
    <property type="nucleotide sequence ID" value="NZ_JBHUMD010000028.1"/>
</dbReference>
<evidence type="ECO:0000256" key="2">
    <source>
        <dbReference type="SAM" id="SignalP"/>
    </source>
</evidence>
<sequence length="264" mass="28912">MKKSIIRSLVIVLITAIGFVSCDTEPVDPVLNDNNNNGENPGNNPGTNPGTEPGSSDGDYWPYAINNQWVFEQDGEANQPMKITSTESVNNKTYYKIDHFFENEGTGDGFTGNATMLLRKEGGSYSVRVSVEIPSEEGMSITVSPFEYIFLKDNLEVGQTWTDTAEQVTSYEIEGSPIPMPDVVMNLTFEGKILAKDVTVTVNGVTYNDVIKISFKQTAVIEGMGTETVTNSEIWFAKNIGPIKSVANAGTDTFTQELQSYIVN</sequence>
<feature type="region of interest" description="Disordered" evidence="1">
    <location>
        <begin position="30"/>
        <end position="59"/>
    </location>
</feature>
<evidence type="ECO:0000313" key="4">
    <source>
        <dbReference type="Proteomes" id="UP001597480"/>
    </source>
</evidence>